<dbReference type="InterPro" id="IPR002376">
    <property type="entry name" value="Formyl_transf_N"/>
</dbReference>
<accession>A0A022PEZ4</accession>
<keyword evidence="2" id="KW-0808">Transferase</keyword>
<keyword evidence="3" id="KW-1185">Reference proteome</keyword>
<protein>
    <submittedName>
        <fullName evidence="2">Methionyl-tRNA formyltransferase</fullName>
    </submittedName>
</protein>
<sequence>MSHPKTVVICGKGELAIFICQYFLNHKEYKISHVVADKFEPVSTDQTLIEFCYQNNISVIEDNKVENLPGYDSGDFTCDLCFVVFHKRILPLKFINSCKRILNIHLSYLPKYRGVRPVNWALKNGEQSHGVTIHEINEGIDAGPIVNQISFSIYPEFEEVIDTYTRAINYSRQLFLDTMPILEKITPRPQVNAEATIYYEKDNHSLEERMTFTKQASLELLNKA</sequence>
<evidence type="ECO:0000313" key="2">
    <source>
        <dbReference type="EMBL" id="EYU14291.1"/>
    </source>
</evidence>
<proteinExistence type="predicted"/>
<dbReference type="AlphaFoldDB" id="A0A022PEZ4"/>
<dbReference type="Gene3D" id="3.40.50.12230">
    <property type="match status" value="1"/>
</dbReference>
<feature type="domain" description="Formyl transferase N-terminal" evidence="1">
    <location>
        <begin position="76"/>
        <end position="164"/>
    </location>
</feature>
<dbReference type="PANTHER" id="PTHR11138:SF5">
    <property type="entry name" value="METHIONYL-TRNA FORMYLTRANSFERASE, MITOCHONDRIAL"/>
    <property type="match status" value="1"/>
</dbReference>
<dbReference type="SUPFAM" id="SSF53328">
    <property type="entry name" value="Formyltransferase"/>
    <property type="match status" value="1"/>
</dbReference>
<reference evidence="2 3" key="1">
    <citation type="submission" date="2014-03" db="EMBL/GenBank/DDBJ databases">
        <title>Draft Genome of Photorhabdus luminescens BA1, an Egyptian Isolate.</title>
        <authorList>
            <person name="Ghazal S."/>
            <person name="Hurst S.G.IV."/>
            <person name="Morris K."/>
            <person name="Thomas K."/>
            <person name="Tisa L.S."/>
        </authorList>
    </citation>
    <scope>NUCLEOTIDE SEQUENCE [LARGE SCALE GENOMIC DNA]</scope>
    <source>
        <strain evidence="2 3">BA1</strain>
    </source>
</reference>
<evidence type="ECO:0000313" key="3">
    <source>
        <dbReference type="Proteomes" id="UP000023464"/>
    </source>
</evidence>
<dbReference type="Proteomes" id="UP000023464">
    <property type="component" value="Unassembled WGS sequence"/>
</dbReference>
<dbReference type="GO" id="GO:0004479">
    <property type="term" value="F:methionyl-tRNA formyltransferase activity"/>
    <property type="evidence" value="ECO:0007669"/>
    <property type="project" value="TreeGrafter"/>
</dbReference>
<dbReference type="PANTHER" id="PTHR11138">
    <property type="entry name" value="METHIONYL-TRNA FORMYLTRANSFERASE"/>
    <property type="match status" value="1"/>
</dbReference>
<evidence type="ECO:0000259" key="1">
    <source>
        <dbReference type="Pfam" id="PF00551"/>
    </source>
</evidence>
<dbReference type="CDD" id="cd08369">
    <property type="entry name" value="FMT_core"/>
    <property type="match status" value="1"/>
</dbReference>
<name>A0A022PEZ4_9GAMM</name>
<dbReference type="InterPro" id="IPR036477">
    <property type="entry name" value="Formyl_transf_N_sf"/>
</dbReference>
<dbReference type="EMBL" id="JFGV01000052">
    <property type="protein sequence ID" value="EYU14291.1"/>
    <property type="molecule type" value="Genomic_DNA"/>
</dbReference>
<comment type="caution">
    <text evidence="2">The sequence shown here is derived from an EMBL/GenBank/DDBJ whole genome shotgun (WGS) entry which is preliminary data.</text>
</comment>
<organism evidence="2 3">
    <name type="scientific">Photorhabdus aegyptia</name>
    <dbReference type="NCBI Taxonomy" id="2805098"/>
    <lineage>
        <taxon>Bacteria</taxon>
        <taxon>Pseudomonadati</taxon>
        <taxon>Pseudomonadota</taxon>
        <taxon>Gammaproteobacteria</taxon>
        <taxon>Enterobacterales</taxon>
        <taxon>Morganellaceae</taxon>
        <taxon>Photorhabdus</taxon>
    </lineage>
</organism>
<dbReference type="PATRIC" id="fig|1393736.3.peg.3291"/>
<gene>
    <name evidence="2" type="ORF">BA1DRAFT_03219</name>
</gene>
<dbReference type="RefSeq" id="WP_036780874.1">
    <property type="nucleotide sequence ID" value="NZ_CAWLTM010000063.1"/>
</dbReference>
<dbReference type="Pfam" id="PF00551">
    <property type="entry name" value="Formyl_trans_N"/>
    <property type="match status" value="1"/>
</dbReference>